<evidence type="ECO:0000313" key="1">
    <source>
        <dbReference type="EMBL" id="KKK74043.1"/>
    </source>
</evidence>
<dbReference type="AlphaFoldDB" id="A0A0F8XYG2"/>
<protein>
    <recommendedName>
        <fullName evidence="2">Arrestin-like N-terminal domain-containing protein</fullName>
    </recommendedName>
</protein>
<accession>A0A0F8XYG2</accession>
<comment type="caution">
    <text evidence="1">The sequence shown here is derived from an EMBL/GenBank/DDBJ whole genome shotgun (WGS) entry which is preliminary data.</text>
</comment>
<evidence type="ECO:0008006" key="2">
    <source>
        <dbReference type="Google" id="ProtNLM"/>
    </source>
</evidence>
<gene>
    <name evidence="1" type="ORF">LCGC14_2887720</name>
</gene>
<dbReference type="EMBL" id="LAZR01056506">
    <property type="protein sequence ID" value="KKK74043.1"/>
    <property type="molecule type" value="Genomic_DNA"/>
</dbReference>
<sequence>MSLGFDVQLKRNRHVPGDTVRGTVTVTKGGKSRSLEVFLLYREHTDDYNETAIELGSGPLHQGELQTGASYSFELQLPEDALPAHESKHGKLYWEVDVKSDERGRDSHERVRLDVEAGKAGVLGES</sequence>
<name>A0A0F8XYG2_9ZZZZ</name>
<organism evidence="1">
    <name type="scientific">marine sediment metagenome</name>
    <dbReference type="NCBI Taxonomy" id="412755"/>
    <lineage>
        <taxon>unclassified sequences</taxon>
        <taxon>metagenomes</taxon>
        <taxon>ecological metagenomes</taxon>
    </lineage>
</organism>
<reference evidence="1" key="1">
    <citation type="journal article" date="2015" name="Nature">
        <title>Complex archaea that bridge the gap between prokaryotes and eukaryotes.</title>
        <authorList>
            <person name="Spang A."/>
            <person name="Saw J.H."/>
            <person name="Jorgensen S.L."/>
            <person name="Zaremba-Niedzwiedzka K."/>
            <person name="Martijn J."/>
            <person name="Lind A.E."/>
            <person name="van Eijk R."/>
            <person name="Schleper C."/>
            <person name="Guy L."/>
            <person name="Ettema T.J."/>
        </authorList>
    </citation>
    <scope>NUCLEOTIDE SEQUENCE</scope>
</reference>
<proteinExistence type="predicted"/>